<dbReference type="EMBL" id="GBRH01229314">
    <property type="protein sequence ID" value="JAD68581.1"/>
    <property type="molecule type" value="Transcribed_RNA"/>
</dbReference>
<accession>A0A0A9BZ70</accession>
<reference evidence="1" key="2">
    <citation type="journal article" date="2015" name="Data Brief">
        <title>Shoot transcriptome of the giant reed, Arundo donax.</title>
        <authorList>
            <person name="Barrero R.A."/>
            <person name="Guerrero F.D."/>
            <person name="Moolhuijzen P."/>
            <person name="Goolsby J.A."/>
            <person name="Tidwell J."/>
            <person name="Bellgard S.E."/>
            <person name="Bellgard M.I."/>
        </authorList>
    </citation>
    <scope>NUCLEOTIDE SEQUENCE</scope>
    <source>
        <tissue evidence="1">Shoot tissue taken approximately 20 cm above the soil surface</tissue>
    </source>
</reference>
<evidence type="ECO:0000313" key="1">
    <source>
        <dbReference type="EMBL" id="JAD68581.1"/>
    </source>
</evidence>
<protein>
    <submittedName>
        <fullName evidence="1">Uncharacterized protein</fullName>
    </submittedName>
</protein>
<name>A0A0A9BZ70_ARUDO</name>
<organism evidence="1">
    <name type="scientific">Arundo donax</name>
    <name type="common">Giant reed</name>
    <name type="synonym">Donax arundinaceus</name>
    <dbReference type="NCBI Taxonomy" id="35708"/>
    <lineage>
        <taxon>Eukaryota</taxon>
        <taxon>Viridiplantae</taxon>
        <taxon>Streptophyta</taxon>
        <taxon>Embryophyta</taxon>
        <taxon>Tracheophyta</taxon>
        <taxon>Spermatophyta</taxon>
        <taxon>Magnoliopsida</taxon>
        <taxon>Liliopsida</taxon>
        <taxon>Poales</taxon>
        <taxon>Poaceae</taxon>
        <taxon>PACMAD clade</taxon>
        <taxon>Arundinoideae</taxon>
        <taxon>Arundineae</taxon>
        <taxon>Arundo</taxon>
    </lineage>
</organism>
<proteinExistence type="predicted"/>
<dbReference type="AlphaFoldDB" id="A0A0A9BZ70"/>
<sequence length="17" mass="1981">MQESRKVSQLGRYGTIQ</sequence>
<reference evidence="1" key="1">
    <citation type="submission" date="2014-09" db="EMBL/GenBank/DDBJ databases">
        <authorList>
            <person name="Magalhaes I.L.F."/>
            <person name="Oliveira U."/>
            <person name="Santos F.R."/>
            <person name="Vidigal T.H.D.A."/>
            <person name="Brescovit A.D."/>
            <person name="Santos A.J."/>
        </authorList>
    </citation>
    <scope>NUCLEOTIDE SEQUENCE</scope>
    <source>
        <tissue evidence="1">Shoot tissue taken approximately 20 cm above the soil surface</tissue>
    </source>
</reference>